<dbReference type="EMBL" id="UHDT01000001">
    <property type="protein sequence ID" value="SUM57548.1"/>
    <property type="molecule type" value="Genomic_DNA"/>
</dbReference>
<dbReference type="Proteomes" id="UP000254100">
    <property type="component" value="Unassembled WGS sequence"/>
</dbReference>
<dbReference type="Pfam" id="PF15980">
    <property type="entry name" value="ComGF"/>
    <property type="match status" value="1"/>
</dbReference>
<dbReference type="AlphaFoldDB" id="A0A380GWI2"/>
<reference evidence="2 3" key="1">
    <citation type="submission" date="2018-06" db="EMBL/GenBank/DDBJ databases">
        <authorList>
            <consortium name="Pathogen Informatics"/>
            <person name="Doyle S."/>
        </authorList>
    </citation>
    <scope>NUCLEOTIDE SEQUENCE [LARGE SCALE GENOMIC DNA]</scope>
    <source>
        <strain evidence="2 3">NCTC13832</strain>
    </source>
</reference>
<protein>
    <submittedName>
        <fullName evidence="2">Late competence protein ComGF, access of DNA to ComEA</fullName>
    </submittedName>
</protein>
<keyword evidence="1" id="KW-0812">Transmembrane</keyword>
<sequence length="164" mass="18796">MINLSSIVQLRTYVLRMYKATKTTVINSSGFTMIESLLSLYIQLLILTLIPILIMTLIHFRAAFLDDQTYPHELMAREIGLTLHHPDVSKVNISQNQLEIKQGHTTYSYHVQNLKLVKQVNGRGNITVLNQVKKAQYSKIGQHNLKVTITFWGGDTWIEKAFII</sequence>
<gene>
    <name evidence="2" type="primary">comGF</name>
    <name evidence="2" type="ORF">NCTC13832_01230</name>
</gene>
<accession>A0A380GWI2</accession>
<keyword evidence="1" id="KW-0472">Membrane</keyword>
<evidence type="ECO:0000313" key="3">
    <source>
        <dbReference type="Proteomes" id="UP000254100"/>
    </source>
</evidence>
<keyword evidence="1" id="KW-1133">Transmembrane helix</keyword>
<dbReference type="InterPro" id="IPR016977">
    <property type="entry name" value="ComGF"/>
</dbReference>
<name>A0A380GWI2_9STAP</name>
<evidence type="ECO:0000313" key="2">
    <source>
        <dbReference type="EMBL" id="SUM57548.1"/>
    </source>
</evidence>
<evidence type="ECO:0000256" key="1">
    <source>
        <dbReference type="SAM" id="Phobius"/>
    </source>
</evidence>
<organism evidence="2 3">
    <name type="scientific">Staphylococcus microti</name>
    <dbReference type="NCBI Taxonomy" id="569857"/>
    <lineage>
        <taxon>Bacteria</taxon>
        <taxon>Bacillati</taxon>
        <taxon>Bacillota</taxon>
        <taxon>Bacilli</taxon>
        <taxon>Bacillales</taxon>
        <taxon>Staphylococcaceae</taxon>
        <taxon>Staphylococcus</taxon>
    </lineage>
</organism>
<feature type="transmembrane region" description="Helical" evidence="1">
    <location>
        <begin position="40"/>
        <end position="60"/>
    </location>
</feature>
<proteinExistence type="predicted"/>